<name>A0A915DTS5_9BILA</name>
<dbReference type="GO" id="GO:0031123">
    <property type="term" value="P:RNA 3'-end processing"/>
    <property type="evidence" value="ECO:0007669"/>
    <property type="project" value="TreeGrafter"/>
</dbReference>
<dbReference type="Gene3D" id="1.10.1410.10">
    <property type="match status" value="1"/>
</dbReference>
<dbReference type="SUPFAM" id="SSF81631">
    <property type="entry name" value="PAP/OAS1 substrate-binding domain"/>
    <property type="match status" value="1"/>
</dbReference>
<dbReference type="PANTHER" id="PTHR12271:SF40">
    <property type="entry name" value="POLY(A) RNA POLYMERASE GLD2"/>
    <property type="match status" value="1"/>
</dbReference>
<dbReference type="PANTHER" id="PTHR12271">
    <property type="entry name" value="POLY A POLYMERASE CID PAP -RELATED"/>
    <property type="match status" value="1"/>
</dbReference>
<dbReference type="Proteomes" id="UP000887574">
    <property type="component" value="Unplaced"/>
</dbReference>
<sequence length="88" mass="9903">MCIVFKPLIFLRYYARIDDSFPILCVLVKSWAKVQGIAGGFQGTLNGISLVLMVLHFMQVGTSTPVLPNLQGLYPYFLLVMLHLRDSI</sequence>
<accession>A0A915DTS5</accession>
<evidence type="ECO:0000313" key="2">
    <source>
        <dbReference type="WBParaSite" id="jg23584"/>
    </source>
</evidence>
<protein>
    <submittedName>
        <fullName evidence="2">Uncharacterized protein</fullName>
    </submittedName>
</protein>
<keyword evidence="1" id="KW-1185">Reference proteome</keyword>
<proteinExistence type="predicted"/>
<dbReference type="WBParaSite" id="jg23584">
    <property type="protein sequence ID" value="jg23584"/>
    <property type="gene ID" value="jg23584"/>
</dbReference>
<dbReference type="GO" id="GO:1990817">
    <property type="term" value="F:poly(A) RNA polymerase activity"/>
    <property type="evidence" value="ECO:0007669"/>
    <property type="project" value="TreeGrafter"/>
</dbReference>
<dbReference type="AlphaFoldDB" id="A0A915DTS5"/>
<reference evidence="2" key="1">
    <citation type="submission" date="2022-11" db="UniProtKB">
        <authorList>
            <consortium name="WormBaseParasite"/>
        </authorList>
    </citation>
    <scope>IDENTIFICATION</scope>
</reference>
<organism evidence="1 2">
    <name type="scientific">Ditylenchus dipsaci</name>
    <dbReference type="NCBI Taxonomy" id="166011"/>
    <lineage>
        <taxon>Eukaryota</taxon>
        <taxon>Metazoa</taxon>
        <taxon>Ecdysozoa</taxon>
        <taxon>Nematoda</taxon>
        <taxon>Chromadorea</taxon>
        <taxon>Rhabditida</taxon>
        <taxon>Tylenchina</taxon>
        <taxon>Tylenchomorpha</taxon>
        <taxon>Sphaerularioidea</taxon>
        <taxon>Anguinidae</taxon>
        <taxon>Anguininae</taxon>
        <taxon>Ditylenchus</taxon>
    </lineage>
</organism>
<evidence type="ECO:0000313" key="1">
    <source>
        <dbReference type="Proteomes" id="UP000887574"/>
    </source>
</evidence>